<dbReference type="InterPro" id="IPR003100">
    <property type="entry name" value="PAZ_dom"/>
</dbReference>
<dbReference type="SMART" id="SM01163">
    <property type="entry name" value="DUF1785"/>
    <property type="match status" value="1"/>
</dbReference>
<name>A0A7R9LPB7_9ACAR</name>
<dbReference type="EMBL" id="OC888540">
    <property type="protein sequence ID" value="CAD7645384.1"/>
    <property type="molecule type" value="Genomic_DNA"/>
</dbReference>
<dbReference type="SUPFAM" id="SSF101690">
    <property type="entry name" value="PAZ domain"/>
    <property type="match status" value="1"/>
</dbReference>
<keyword evidence="3" id="KW-1185">Reference proteome</keyword>
<dbReference type="SMART" id="SM00949">
    <property type="entry name" value="PAZ"/>
    <property type="match status" value="1"/>
</dbReference>
<dbReference type="Pfam" id="PF02170">
    <property type="entry name" value="PAZ"/>
    <property type="match status" value="1"/>
</dbReference>
<feature type="non-terminal residue" evidence="2">
    <location>
        <position position="1"/>
    </location>
</feature>
<dbReference type="PANTHER" id="PTHR22891">
    <property type="entry name" value="EUKARYOTIC TRANSLATION INITIATION FACTOR 2C"/>
    <property type="match status" value="1"/>
</dbReference>
<dbReference type="Proteomes" id="UP000759131">
    <property type="component" value="Unassembled WGS sequence"/>
</dbReference>
<feature type="non-terminal residue" evidence="2">
    <location>
        <position position="365"/>
    </location>
</feature>
<dbReference type="Gene3D" id="2.170.260.10">
    <property type="entry name" value="paz domain"/>
    <property type="match status" value="1"/>
</dbReference>
<reference evidence="2" key="1">
    <citation type="submission" date="2020-11" db="EMBL/GenBank/DDBJ databases">
        <authorList>
            <person name="Tran Van P."/>
        </authorList>
    </citation>
    <scope>NUCLEOTIDE SEQUENCE</scope>
</reference>
<organism evidence="2">
    <name type="scientific">Medioppia subpectinata</name>
    <dbReference type="NCBI Taxonomy" id="1979941"/>
    <lineage>
        <taxon>Eukaryota</taxon>
        <taxon>Metazoa</taxon>
        <taxon>Ecdysozoa</taxon>
        <taxon>Arthropoda</taxon>
        <taxon>Chelicerata</taxon>
        <taxon>Arachnida</taxon>
        <taxon>Acari</taxon>
        <taxon>Acariformes</taxon>
        <taxon>Sarcoptiformes</taxon>
        <taxon>Oribatida</taxon>
        <taxon>Brachypylina</taxon>
        <taxon>Oppioidea</taxon>
        <taxon>Oppiidae</taxon>
        <taxon>Medioppia</taxon>
    </lineage>
</organism>
<dbReference type="OrthoDB" id="6496092at2759"/>
<feature type="domain" description="PAZ" evidence="1">
    <location>
        <begin position="69"/>
        <end position="182"/>
    </location>
</feature>
<protein>
    <recommendedName>
        <fullName evidence="1">PAZ domain-containing protein</fullName>
    </recommendedName>
</protein>
<sequence length="365" mass="41374">YGPTSDRIPIGNSLYPKWDARNPRLGRVDIDNAGNKQVVFGHYQSTRLTKIGPTILVDRSATAFFTGGSLADFMYNMKDQLAQRVRDQRKLFEILAKESKGLRVYTDHLGYRRSYTIKGLSDNPPDRQTFELDENGRKRSVSVKEYFKSQYKKDITDMGLPCLIPQASKLIYLPIEMCTLHPDQPVSRAKLDPFNTSKMVRECGSKSPEERFDAITEAVRTINETSAPYLTEFSLSIDTRPVKVPGRVIGKPDTKGLDRGAKVPMYRAVRLDHWVCVNLCMNWVDDAAYREFVKGLCENGARSVGMTVGQPTKVFKYDRQTPRDIATIFRAAKQECPRLQLILFIIPDDSLIYSTIKEAGDCHLG</sequence>
<dbReference type="EMBL" id="CAJPIZ010033965">
    <property type="protein sequence ID" value="CAG2120535.1"/>
    <property type="molecule type" value="Genomic_DNA"/>
</dbReference>
<dbReference type="CDD" id="cd02846">
    <property type="entry name" value="PAZ_argonaute_like"/>
    <property type="match status" value="1"/>
</dbReference>
<dbReference type="InterPro" id="IPR014811">
    <property type="entry name" value="ArgoL1"/>
</dbReference>
<dbReference type="AlphaFoldDB" id="A0A7R9LPB7"/>
<dbReference type="PROSITE" id="PS50821">
    <property type="entry name" value="PAZ"/>
    <property type="match status" value="1"/>
</dbReference>
<proteinExistence type="predicted"/>
<gene>
    <name evidence="2" type="ORF">OSB1V03_LOCUS20482</name>
</gene>
<dbReference type="GO" id="GO:0003723">
    <property type="term" value="F:RNA binding"/>
    <property type="evidence" value="ECO:0007669"/>
    <property type="project" value="InterPro"/>
</dbReference>
<dbReference type="Gene3D" id="3.40.50.2300">
    <property type="match status" value="1"/>
</dbReference>
<dbReference type="InterPro" id="IPR036085">
    <property type="entry name" value="PAZ_dom_sf"/>
</dbReference>
<evidence type="ECO:0000313" key="3">
    <source>
        <dbReference type="Proteomes" id="UP000759131"/>
    </source>
</evidence>
<evidence type="ECO:0000259" key="1">
    <source>
        <dbReference type="PROSITE" id="PS50821"/>
    </source>
</evidence>
<evidence type="ECO:0000313" key="2">
    <source>
        <dbReference type="EMBL" id="CAD7645384.1"/>
    </source>
</evidence>
<accession>A0A7R9LPB7</accession>